<dbReference type="CDD" id="cd05006">
    <property type="entry name" value="SIS_GmhA"/>
    <property type="match status" value="1"/>
</dbReference>
<feature type="domain" description="SIS" evidence="1">
    <location>
        <begin position="35"/>
        <end position="205"/>
    </location>
</feature>
<dbReference type="GO" id="GO:0016853">
    <property type="term" value="F:isomerase activity"/>
    <property type="evidence" value="ECO:0007669"/>
    <property type="project" value="UniProtKB-KW"/>
</dbReference>
<keyword evidence="2" id="KW-0413">Isomerase</keyword>
<accession>A0A150PPZ5</accession>
<gene>
    <name evidence="2" type="ORF">BE08_35025</name>
</gene>
<reference evidence="2 3" key="1">
    <citation type="submission" date="2014-02" db="EMBL/GenBank/DDBJ databases">
        <title>The small core and large imbalanced accessory genome model reveals a collaborative survival strategy of Sorangium cellulosum strains in nature.</title>
        <authorList>
            <person name="Han K."/>
            <person name="Peng R."/>
            <person name="Blom J."/>
            <person name="Li Y.-Z."/>
        </authorList>
    </citation>
    <scope>NUCLEOTIDE SEQUENCE [LARGE SCALE GENOMIC DNA]</scope>
    <source>
        <strain evidence="2 3">So0157-25</strain>
    </source>
</reference>
<dbReference type="Pfam" id="PF13580">
    <property type="entry name" value="SIS_2"/>
    <property type="match status" value="1"/>
</dbReference>
<proteinExistence type="predicted"/>
<evidence type="ECO:0000313" key="3">
    <source>
        <dbReference type="Proteomes" id="UP000075420"/>
    </source>
</evidence>
<dbReference type="GO" id="GO:0097367">
    <property type="term" value="F:carbohydrate derivative binding"/>
    <property type="evidence" value="ECO:0007669"/>
    <property type="project" value="InterPro"/>
</dbReference>
<evidence type="ECO:0000313" key="2">
    <source>
        <dbReference type="EMBL" id="KYF57811.1"/>
    </source>
</evidence>
<dbReference type="AlphaFoldDB" id="A0A150PPZ5"/>
<dbReference type="InterPro" id="IPR050099">
    <property type="entry name" value="SIS_GmhA/DiaA_subfam"/>
</dbReference>
<comment type="caution">
    <text evidence="2">The sequence shown here is derived from an EMBL/GenBank/DDBJ whole genome shotgun (WGS) entry which is preliminary data.</text>
</comment>
<sequence length="206" mass="22374">MPQRTHDFVEKYLRETAEIALATNADDMARVIEILFEAYRDDRTIYTCGNGGSAANASHLACDIAKFTWVEGKRRFKCTSLCDNAALLSALTNDVGFNRIFLEQLDGRLVAGDVLVCLSVHGGSGADRAGPWSQNLVAAADFAKRSGAKVVALVGYDGGALRQMADASVIVPRTRAGYTSTPHVEGFHEVYHHLICERLLQLVAES</sequence>
<dbReference type="GO" id="GO:1901135">
    <property type="term" value="P:carbohydrate derivative metabolic process"/>
    <property type="evidence" value="ECO:0007669"/>
    <property type="project" value="InterPro"/>
</dbReference>
<dbReference type="EMBL" id="JELY01000860">
    <property type="protein sequence ID" value="KYF57811.1"/>
    <property type="molecule type" value="Genomic_DNA"/>
</dbReference>
<evidence type="ECO:0000259" key="1">
    <source>
        <dbReference type="PROSITE" id="PS51464"/>
    </source>
</evidence>
<dbReference type="Gene3D" id="3.40.50.10490">
    <property type="entry name" value="Glucose-6-phosphate isomerase like protein, domain 1"/>
    <property type="match status" value="1"/>
</dbReference>
<dbReference type="InterPro" id="IPR035461">
    <property type="entry name" value="GmhA/DiaA"/>
</dbReference>
<dbReference type="InterPro" id="IPR046348">
    <property type="entry name" value="SIS_dom_sf"/>
</dbReference>
<dbReference type="PANTHER" id="PTHR30390">
    <property type="entry name" value="SEDOHEPTULOSE 7-PHOSPHATE ISOMERASE / DNAA INITIATOR-ASSOCIATING FACTOR FOR REPLICATION INITIATION"/>
    <property type="match status" value="1"/>
</dbReference>
<name>A0A150PPZ5_SORCE</name>
<dbReference type="PANTHER" id="PTHR30390:SF8">
    <property type="entry name" value="SUGAR ISOMERASE (SIS)"/>
    <property type="match status" value="1"/>
</dbReference>
<dbReference type="PROSITE" id="PS51464">
    <property type="entry name" value="SIS"/>
    <property type="match status" value="1"/>
</dbReference>
<dbReference type="Proteomes" id="UP000075420">
    <property type="component" value="Unassembled WGS sequence"/>
</dbReference>
<organism evidence="2 3">
    <name type="scientific">Sorangium cellulosum</name>
    <name type="common">Polyangium cellulosum</name>
    <dbReference type="NCBI Taxonomy" id="56"/>
    <lineage>
        <taxon>Bacteria</taxon>
        <taxon>Pseudomonadati</taxon>
        <taxon>Myxococcota</taxon>
        <taxon>Polyangia</taxon>
        <taxon>Polyangiales</taxon>
        <taxon>Polyangiaceae</taxon>
        <taxon>Sorangium</taxon>
    </lineage>
</organism>
<protein>
    <submittedName>
        <fullName evidence="2">Sedoheptulose 7-phosphate isomerase</fullName>
    </submittedName>
</protein>
<dbReference type="SUPFAM" id="SSF53697">
    <property type="entry name" value="SIS domain"/>
    <property type="match status" value="1"/>
</dbReference>
<dbReference type="InterPro" id="IPR001347">
    <property type="entry name" value="SIS_dom"/>
</dbReference>